<dbReference type="Pfam" id="PF13372">
    <property type="entry name" value="Alginate_exp"/>
    <property type="match status" value="1"/>
</dbReference>
<sequence>MKAIKCCTVSVCALALSAGVAHAQDSLTAAITGGDATLDLRYRFEFVDQDGRDNNAEASTIRTRLGYRTGAYRGATGLIEFSDTRTLLVDNYGSADRPPIADPELTVLNRAYLEYADLPESTARLGRQRIALDNMRWIGNVGWRQQEQTFDAVSLTTRALADTTVTYAYLWQRNTITGARQDQDSHLLNVSYGGLPGVDLTGYGYWLDFSDDAPGLSTQTIGIRLTGSHALGNGLALGYALEYANQQDAFDNPNDIDFNYLLAELGVTATGITLKGSYEVLEGDGTNALQTPLATLHAHNGWADLFLTTPATGLVDRSLSISGSPLPGVTLVAAYHDYVADEGSASYGNEINLMANWQLRPDLLVGAKYANYSADEFGVDTTKAWAYANYSF</sequence>
<evidence type="ECO:0000259" key="2">
    <source>
        <dbReference type="Pfam" id="PF13372"/>
    </source>
</evidence>
<feature type="chain" id="PRO_5017713208" description="Alginate export domain-containing protein" evidence="1">
    <location>
        <begin position="24"/>
        <end position="392"/>
    </location>
</feature>
<keyword evidence="1" id="KW-0732">Signal</keyword>
<accession>A0A3E0X3J8</accession>
<dbReference type="AlphaFoldDB" id="A0A3E0X3J8"/>
<reference evidence="4" key="1">
    <citation type="submission" date="2017-05" db="EMBL/GenBank/DDBJ databases">
        <authorList>
            <person name="Sharma S."/>
            <person name="Sidhu C."/>
            <person name="Pinnaka A.K."/>
        </authorList>
    </citation>
    <scope>NUCLEOTIDE SEQUENCE [LARGE SCALE GENOMIC DNA]</scope>
    <source>
        <strain evidence="4">AK93</strain>
    </source>
</reference>
<dbReference type="Proteomes" id="UP000256763">
    <property type="component" value="Unassembled WGS sequence"/>
</dbReference>
<gene>
    <name evidence="3" type="ORF">CAL65_03065</name>
</gene>
<name>A0A3E0X3J8_9GAMM</name>
<dbReference type="EMBL" id="NFZW01000002">
    <property type="protein sequence ID" value="RFA38897.1"/>
    <property type="molecule type" value="Genomic_DNA"/>
</dbReference>
<dbReference type="Gene3D" id="2.40.160.10">
    <property type="entry name" value="Porin"/>
    <property type="match status" value="1"/>
</dbReference>
<keyword evidence="4" id="KW-1185">Reference proteome</keyword>
<dbReference type="OrthoDB" id="9767539at2"/>
<dbReference type="InterPro" id="IPR023614">
    <property type="entry name" value="Porin_dom_sf"/>
</dbReference>
<proteinExistence type="predicted"/>
<evidence type="ECO:0000256" key="1">
    <source>
        <dbReference type="SAM" id="SignalP"/>
    </source>
</evidence>
<evidence type="ECO:0000313" key="3">
    <source>
        <dbReference type="EMBL" id="RFA38897.1"/>
    </source>
</evidence>
<dbReference type="RefSeq" id="WP_116300917.1">
    <property type="nucleotide sequence ID" value="NZ_NFZV01000002.1"/>
</dbReference>
<comment type="caution">
    <text evidence="3">The sequence shown here is derived from an EMBL/GenBank/DDBJ whole genome shotgun (WGS) entry which is preliminary data.</text>
</comment>
<protein>
    <recommendedName>
        <fullName evidence="2">Alginate export domain-containing protein</fullName>
    </recommendedName>
</protein>
<evidence type="ECO:0000313" key="4">
    <source>
        <dbReference type="Proteomes" id="UP000256763"/>
    </source>
</evidence>
<organism evidence="3 4">
    <name type="scientific">Alkalilimnicola ehrlichii</name>
    <dbReference type="NCBI Taxonomy" id="351052"/>
    <lineage>
        <taxon>Bacteria</taxon>
        <taxon>Pseudomonadati</taxon>
        <taxon>Pseudomonadota</taxon>
        <taxon>Gammaproteobacteria</taxon>
        <taxon>Chromatiales</taxon>
        <taxon>Ectothiorhodospiraceae</taxon>
        <taxon>Alkalilimnicola</taxon>
    </lineage>
</organism>
<feature type="domain" description="Alginate export" evidence="2">
    <location>
        <begin position="38"/>
        <end position="159"/>
    </location>
</feature>
<dbReference type="SUPFAM" id="SSF56935">
    <property type="entry name" value="Porins"/>
    <property type="match status" value="1"/>
</dbReference>
<feature type="signal peptide" evidence="1">
    <location>
        <begin position="1"/>
        <end position="23"/>
    </location>
</feature>
<dbReference type="InterPro" id="IPR025388">
    <property type="entry name" value="Alginate_export_dom"/>
</dbReference>